<evidence type="ECO:0000256" key="4">
    <source>
        <dbReference type="ARBA" id="ARBA00023235"/>
    </source>
</evidence>
<feature type="compositionally biased region" description="Basic and acidic residues" evidence="5">
    <location>
        <begin position="1"/>
        <end position="12"/>
    </location>
</feature>
<feature type="region of interest" description="Disordered" evidence="5">
    <location>
        <begin position="1"/>
        <end position="46"/>
    </location>
</feature>
<proteinExistence type="evidence at transcript level"/>
<dbReference type="AlphaFoldDB" id="B6U8R4"/>
<keyword evidence="3" id="KW-0697">Rotamase</keyword>
<protein>
    <recommendedName>
        <fullName evidence="2">peptidylprolyl isomerase</fullName>
        <ecNumber evidence="2">5.2.1.8</ecNumber>
    </recommendedName>
</protein>
<dbReference type="PANTHER" id="PTHR45995">
    <property type="match status" value="1"/>
</dbReference>
<feature type="compositionally biased region" description="Gly residues" evidence="5">
    <location>
        <begin position="20"/>
        <end position="30"/>
    </location>
</feature>
<evidence type="ECO:0000256" key="3">
    <source>
        <dbReference type="ARBA" id="ARBA00023110"/>
    </source>
</evidence>
<evidence type="ECO:0000256" key="2">
    <source>
        <dbReference type="ARBA" id="ARBA00013194"/>
    </source>
</evidence>
<evidence type="ECO:0000256" key="1">
    <source>
        <dbReference type="ARBA" id="ARBA00000971"/>
    </source>
</evidence>
<dbReference type="EC" id="5.2.1.8" evidence="2"/>
<organism evidence="6">
    <name type="scientific">Zea mays</name>
    <name type="common">Maize</name>
    <dbReference type="NCBI Taxonomy" id="4577"/>
    <lineage>
        <taxon>Eukaryota</taxon>
        <taxon>Viridiplantae</taxon>
        <taxon>Streptophyta</taxon>
        <taxon>Embryophyta</taxon>
        <taxon>Tracheophyta</taxon>
        <taxon>Spermatophyta</taxon>
        <taxon>Magnoliopsida</taxon>
        <taxon>Liliopsida</taxon>
        <taxon>Poales</taxon>
        <taxon>Poaceae</taxon>
        <taxon>PACMAD clade</taxon>
        <taxon>Panicoideae</taxon>
        <taxon>Andropogonodae</taxon>
        <taxon>Andropogoneae</taxon>
        <taxon>Tripsacinae</taxon>
        <taxon>Zea</taxon>
    </lineage>
</organism>
<evidence type="ECO:0000256" key="5">
    <source>
        <dbReference type="SAM" id="MobiDB-lite"/>
    </source>
</evidence>
<dbReference type="EMBL" id="EU973629">
    <property type="protein sequence ID" value="ACG45747.1"/>
    <property type="molecule type" value="mRNA"/>
</dbReference>
<dbReference type="GO" id="GO:0006364">
    <property type="term" value="P:rRNA processing"/>
    <property type="evidence" value="ECO:0007669"/>
    <property type="project" value="InterPro"/>
</dbReference>
<reference evidence="6" key="1">
    <citation type="journal article" date="2009" name="Plant Mol. Biol.">
        <title>Insights into corn genes derived from large-scale cDNA sequencing.</title>
        <authorList>
            <person name="Alexandrov N.N."/>
            <person name="Brover V.V."/>
            <person name="Freidin S."/>
            <person name="Troukhan M.E."/>
            <person name="Tatarinova T.V."/>
            <person name="Zhang H."/>
            <person name="Swaller T.J."/>
            <person name="Lu Y.P."/>
            <person name="Bouck J."/>
            <person name="Flavell R.B."/>
            <person name="Feldmann K.A."/>
        </authorList>
    </citation>
    <scope>NUCLEOTIDE SEQUENCE</scope>
</reference>
<keyword evidence="4 6" id="KW-0413">Isomerase</keyword>
<evidence type="ECO:0000313" key="6">
    <source>
        <dbReference type="EMBL" id="ACG45747.1"/>
    </source>
</evidence>
<dbReference type="GO" id="GO:0003755">
    <property type="term" value="F:peptidyl-prolyl cis-trans isomerase activity"/>
    <property type="evidence" value="ECO:0007669"/>
    <property type="project" value="UniProtKB-KW"/>
</dbReference>
<accession>B6U8R4</accession>
<name>B6U8R4_MAIZE</name>
<sequence>MGKDSKPKDAKGKGKQAAGSSGGDDGGGKGGKGKGKGKGGKSADGLGTCTYVKARHVLCEKQGRVGGQEYEWRQLRRWWSPVCWCLCSLYVSIGGWWPEWCGSGGVSRVSSPRSRNPMQLSDRFICLPCLVIHGDP</sequence>
<dbReference type="InterPro" id="IPR043323">
    <property type="entry name" value="PIN4"/>
</dbReference>
<comment type="catalytic activity">
    <reaction evidence="1">
        <text>[protein]-peptidylproline (omega=180) = [protein]-peptidylproline (omega=0)</text>
        <dbReference type="Rhea" id="RHEA:16237"/>
        <dbReference type="Rhea" id="RHEA-COMP:10747"/>
        <dbReference type="Rhea" id="RHEA-COMP:10748"/>
        <dbReference type="ChEBI" id="CHEBI:83833"/>
        <dbReference type="ChEBI" id="CHEBI:83834"/>
        <dbReference type="EC" id="5.2.1.8"/>
    </reaction>
</comment>
<dbReference type="GO" id="GO:0003677">
    <property type="term" value="F:DNA binding"/>
    <property type="evidence" value="ECO:0007669"/>
    <property type="project" value="InterPro"/>
</dbReference>